<dbReference type="EMBL" id="JABFUD020000019">
    <property type="protein sequence ID" value="KAI5065689.1"/>
    <property type="molecule type" value="Genomic_DNA"/>
</dbReference>
<dbReference type="OrthoDB" id="10516386at2759"/>
<accession>A0A9D4UCW7</accession>
<sequence>MEDGDAEGETQPMYRREAEAWMKREAAMWEEIRSMKSDGLNMQRNLQDKMWLPITLPRALAFAKPHLTLTKPFVAHCMDPVPARVYTSHITSITETLPSYFDKLCLQCSRLYYKRLTDYNNYISDPDDPRGVHAITTACVLASLCISLQRFVYLFNSWVPYAIDRFVMLALQVPKTRWLHKRLQKDVMPWVMHFERRRRFLEVYLTRERAQRDQDLRVWIEGGDNEVVELPPDLPNAQTLHYPAANFAYDYETESLLADIDQYNPPEEGSRSEEDLDYFVYHWVLNHQFLSLN</sequence>
<gene>
    <name evidence="1" type="ORF">GOP47_0020384</name>
</gene>
<organism evidence="1 2">
    <name type="scientific">Adiantum capillus-veneris</name>
    <name type="common">Maidenhair fern</name>
    <dbReference type="NCBI Taxonomy" id="13818"/>
    <lineage>
        <taxon>Eukaryota</taxon>
        <taxon>Viridiplantae</taxon>
        <taxon>Streptophyta</taxon>
        <taxon>Embryophyta</taxon>
        <taxon>Tracheophyta</taxon>
        <taxon>Polypodiopsida</taxon>
        <taxon>Polypodiidae</taxon>
        <taxon>Polypodiales</taxon>
        <taxon>Pteridineae</taxon>
        <taxon>Pteridaceae</taxon>
        <taxon>Vittarioideae</taxon>
        <taxon>Adiantum</taxon>
    </lineage>
</organism>
<proteinExistence type="predicted"/>
<keyword evidence="2" id="KW-1185">Reference proteome</keyword>
<evidence type="ECO:0000313" key="2">
    <source>
        <dbReference type="Proteomes" id="UP000886520"/>
    </source>
</evidence>
<evidence type="ECO:0000313" key="1">
    <source>
        <dbReference type="EMBL" id="KAI5065689.1"/>
    </source>
</evidence>
<dbReference type="AlphaFoldDB" id="A0A9D4UCW7"/>
<dbReference type="Proteomes" id="UP000886520">
    <property type="component" value="Chromosome 19"/>
</dbReference>
<protein>
    <submittedName>
        <fullName evidence="1">Uncharacterized protein</fullName>
    </submittedName>
</protein>
<comment type="caution">
    <text evidence="1">The sequence shown here is derived from an EMBL/GenBank/DDBJ whole genome shotgun (WGS) entry which is preliminary data.</text>
</comment>
<name>A0A9D4UCW7_ADICA</name>
<reference evidence="1" key="1">
    <citation type="submission" date="2021-01" db="EMBL/GenBank/DDBJ databases">
        <title>Adiantum capillus-veneris genome.</title>
        <authorList>
            <person name="Fang Y."/>
            <person name="Liao Q."/>
        </authorList>
    </citation>
    <scope>NUCLEOTIDE SEQUENCE</scope>
    <source>
        <strain evidence="1">H3</strain>
        <tissue evidence="1">Leaf</tissue>
    </source>
</reference>